<protein>
    <recommendedName>
        <fullName evidence="12">EF-hand domain-containing protein</fullName>
    </recommendedName>
</protein>
<accession>A0AAW2YYY3</accession>
<dbReference type="AlphaFoldDB" id="A0AAW2YYY3"/>
<dbReference type="SUPFAM" id="SSF103506">
    <property type="entry name" value="Mitochondrial carrier"/>
    <property type="match status" value="1"/>
</dbReference>
<keyword evidence="9 10" id="KW-0472">Membrane</keyword>
<evidence type="ECO:0000256" key="1">
    <source>
        <dbReference type="ARBA" id="ARBA00004448"/>
    </source>
</evidence>
<keyword evidence="3 11" id="KW-0813">Transport</keyword>
<feature type="repeat" description="Solcar" evidence="10">
    <location>
        <begin position="74"/>
        <end position="167"/>
    </location>
</feature>
<dbReference type="Gene3D" id="1.50.40.10">
    <property type="entry name" value="Mitochondrial carrier domain"/>
    <property type="match status" value="1"/>
</dbReference>
<dbReference type="PROSITE" id="PS50920">
    <property type="entry name" value="SOLCAR"/>
    <property type="match status" value="3"/>
</dbReference>
<evidence type="ECO:0000256" key="2">
    <source>
        <dbReference type="ARBA" id="ARBA00006375"/>
    </source>
</evidence>
<feature type="repeat" description="Solcar" evidence="10">
    <location>
        <begin position="1"/>
        <end position="61"/>
    </location>
</feature>
<evidence type="ECO:0000259" key="12">
    <source>
        <dbReference type="PROSITE" id="PS50222"/>
    </source>
</evidence>
<keyword evidence="7" id="KW-1133">Transmembrane helix</keyword>
<comment type="caution">
    <text evidence="13">The sequence shown here is derived from an EMBL/GenBank/DDBJ whole genome shotgun (WGS) entry which is preliminary data.</text>
</comment>
<proteinExistence type="inferred from homology"/>
<keyword evidence="5" id="KW-0677">Repeat</keyword>
<name>A0AAW2YYY3_9EUKA</name>
<evidence type="ECO:0000256" key="5">
    <source>
        <dbReference type="ARBA" id="ARBA00022737"/>
    </source>
</evidence>
<evidence type="ECO:0000256" key="8">
    <source>
        <dbReference type="ARBA" id="ARBA00023128"/>
    </source>
</evidence>
<dbReference type="PROSITE" id="PS50222">
    <property type="entry name" value="EF_HAND_2"/>
    <property type="match status" value="1"/>
</dbReference>
<dbReference type="InterPro" id="IPR002048">
    <property type="entry name" value="EF_hand_dom"/>
</dbReference>
<comment type="subcellular location">
    <subcellularLocation>
        <location evidence="1">Mitochondrion inner membrane</location>
        <topology evidence="1">Multi-pass membrane protein</topology>
    </subcellularLocation>
</comment>
<dbReference type="EMBL" id="JAOPGA020000883">
    <property type="protein sequence ID" value="KAL0482696.1"/>
    <property type="molecule type" value="Genomic_DNA"/>
</dbReference>
<dbReference type="GO" id="GO:0005743">
    <property type="term" value="C:mitochondrial inner membrane"/>
    <property type="evidence" value="ECO:0007669"/>
    <property type="project" value="UniProtKB-SubCell"/>
</dbReference>
<dbReference type="PANTHER" id="PTHR45928:SF1">
    <property type="entry name" value="RE38146P"/>
    <property type="match status" value="1"/>
</dbReference>
<dbReference type="InterPro" id="IPR018108">
    <property type="entry name" value="MCP_transmembrane"/>
</dbReference>
<evidence type="ECO:0000256" key="10">
    <source>
        <dbReference type="PROSITE-ProRule" id="PRU00282"/>
    </source>
</evidence>
<evidence type="ECO:0000313" key="13">
    <source>
        <dbReference type="EMBL" id="KAL0482696.1"/>
    </source>
</evidence>
<sequence length="432" mass="49213">MQLQGQIKGHIPFFRSNLDCIAKTLRMEGFWALQKGLSSAMNREITKNALRFGMFDPILNTLHKFQGKSQGERRQIWERVMAGSATGVASAFASSPFELIRTRMQANVPGDAYITHEHGYTGLIDAIRTIINKEGWQALFRASGVSMARAAVGSGANLSTYSYLRENLQKEYGDKALIDALCGVFSCLVTVVVMNPIDVIRTRLFNQPRCKSNIDTHPDYTVYRSARQAFGQVIKNEGWSGLYKGFTAHFLRLGPQLILTFVLMEQFKKLSIHRQHNKRVRKAFNRFDTDKNSILDDKELLLLMKECIPNEYQLPAQVYNKLIDEAVRDILKEAEFIDYHYFKHVIVKQISTVVADKQIEAAFHVHDFNQESVINMNETINALMLLSGLSRQTVTQNVNVHQSKKINMDQFKSLAKQFTFKTSMSDANLLNL</sequence>
<dbReference type="InterPro" id="IPR023395">
    <property type="entry name" value="MCP_dom_sf"/>
</dbReference>
<evidence type="ECO:0000256" key="9">
    <source>
        <dbReference type="ARBA" id="ARBA00023136"/>
    </source>
</evidence>
<evidence type="ECO:0000256" key="3">
    <source>
        <dbReference type="ARBA" id="ARBA00022448"/>
    </source>
</evidence>
<keyword evidence="8" id="KW-0496">Mitochondrion</keyword>
<feature type="repeat" description="Solcar" evidence="10">
    <location>
        <begin position="174"/>
        <end position="270"/>
    </location>
</feature>
<evidence type="ECO:0000256" key="11">
    <source>
        <dbReference type="RuleBase" id="RU000488"/>
    </source>
</evidence>
<dbReference type="InterPro" id="IPR011992">
    <property type="entry name" value="EF-hand-dom_pair"/>
</dbReference>
<keyword evidence="6" id="KW-0999">Mitochondrion inner membrane</keyword>
<dbReference type="GO" id="GO:0005509">
    <property type="term" value="F:calcium ion binding"/>
    <property type="evidence" value="ECO:0007669"/>
    <property type="project" value="InterPro"/>
</dbReference>
<dbReference type="Gene3D" id="1.10.238.10">
    <property type="entry name" value="EF-hand"/>
    <property type="match status" value="1"/>
</dbReference>
<evidence type="ECO:0000313" key="14">
    <source>
        <dbReference type="Proteomes" id="UP001431209"/>
    </source>
</evidence>
<dbReference type="Proteomes" id="UP001431209">
    <property type="component" value="Unassembled WGS sequence"/>
</dbReference>
<evidence type="ECO:0000256" key="4">
    <source>
        <dbReference type="ARBA" id="ARBA00022692"/>
    </source>
</evidence>
<evidence type="ECO:0000256" key="7">
    <source>
        <dbReference type="ARBA" id="ARBA00022989"/>
    </source>
</evidence>
<evidence type="ECO:0000256" key="6">
    <source>
        <dbReference type="ARBA" id="ARBA00022792"/>
    </source>
</evidence>
<keyword evidence="4 10" id="KW-0812">Transmembrane</keyword>
<dbReference type="Pfam" id="PF00153">
    <property type="entry name" value="Mito_carr"/>
    <property type="match status" value="3"/>
</dbReference>
<keyword evidence="14" id="KW-1185">Reference proteome</keyword>
<comment type="similarity">
    <text evidence="2 11">Belongs to the mitochondrial carrier (TC 2.A.29) family.</text>
</comment>
<organism evidence="13 14">
    <name type="scientific">Acrasis kona</name>
    <dbReference type="NCBI Taxonomy" id="1008807"/>
    <lineage>
        <taxon>Eukaryota</taxon>
        <taxon>Discoba</taxon>
        <taxon>Heterolobosea</taxon>
        <taxon>Tetramitia</taxon>
        <taxon>Eutetramitia</taxon>
        <taxon>Acrasidae</taxon>
        <taxon>Acrasis</taxon>
    </lineage>
</organism>
<gene>
    <name evidence="13" type="ORF">AKO1_014374</name>
</gene>
<dbReference type="SUPFAM" id="SSF47473">
    <property type="entry name" value="EF-hand"/>
    <property type="match status" value="1"/>
</dbReference>
<dbReference type="PANTHER" id="PTHR45928">
    <property type="entry name" value="RE38146P"/>
    <property type="match status" value="1"/>
</dbReference>
<dbReference type="InterPro" id="IPR051508">
    <property type="entry name" value="Mito_Carrier_Antiporter"/>
</dbReference>
<feature type="domain" description="EF-hand" evidence="12">
    <location>
        <begin position="275"/>
        <end position="310"/>
    </location>
</feature>
<reference evidence="13 14" key="1">
    <citation type="submission" date="2024-03" db="EMBL/GenBank/DDBJ databases">
        <title>The Acrasis kona genome and developmental transcriptomes reveal deep origins of eukaryotic multicellular pathways.</title>
        <authorList>
            <person name="Sheikh S."/>
            <person name="Fu C.-J."/>
            <person name="Brown M.W."/>
            <person name="Baldauf S.L."/>
        </authorList>
    </citation>
    <scope>NUCLEOTIDE SEQUENCE [LARGE SCALE GENOMIC DNA]</scope>
    <source>
        <strain evidence="13 14">ATCC MYA-3509</strain>
    </source>
</reference>